<gene>
    <name evidence="15" type="ORF">TSOC_014342</name>
</gene>
<dbReference type="Pfam" id="PF12680">
    <property type="entry name" value="SnoaL_2"/>
    <property type="match status" value="1"/>
</dbReference>
<evidence type="ECO:0000256" key="5">
    <source>
        <dbReference type="ARBA" id="ARBA00022679"/>
    </source>
</evidence>
<evidence type="ECO:0000256" key="2">
    <source>
        <dbReference type="ARBA" id="ARBA00004948"/>
    </source>
</evidence>
<dbReference type="AlphaFoldDB" id="A0A2J7ZHX3"/>
<name>A0A2J7ZHX3_9CHLO</name>
<proteinExistence type="inferred from homology"/>
<keyword evidence="9" id="KW-0408">Iron</keyword>
<comment type="catalytic activity">
    <reaction evidence="11">
        <text>N(6)-(pyridoxal phosphate)-L-lysyl-[4-amino-5-hydroxymethyl-2-methylpyrimidine phosphate synthase] + L-histidyl-[4-amino-5-hydroxymethyl-2-methylpyrimidine phosphate synthase] + 2 Fe(3+) + 4 H2O = L-lysyl-[4-amino-5-hydroxymethyl-2-methylpyrimidine phosphate synthase] + (2S)-2-amino-5-hydroxy-4-oxopentanoyl-[4-amino-5-hydroxymethyl-2-methylpyrimidine phosphate synthase] + 4-amino-2-methyl-5-(phosphooxymethyl)pyrimidine + 3-oxopropanoate + 2 Fe(2+) + 2 H(+)</text>
        <dbReference type="Rhea" id="RHEA:65756"/>
        <dbReference type="Rhea" id="RHEA-COMP:16892"/>
        <dbReference type="Rhea" id="RHEA-COMP:16893"/>
        <dbReference type="Rhea" id="RHEA-COMP:16894"/>
        <dbReference type="Rhea" id="RHEA-COMP:16895"/>
        <dbReference type="ChEBI" id="CHEBI:15377"/>
        <dbReference type="ChEBI" id="CHEBI:15378"/>
        <dbReference type="ChEBI" id="CHEBI:29033"/>
        <dbReference type="ChEBI" id="CHEBI:29034"/>
        <dbReference type="ChEBI" id="CHEBI:29969"/>
        <dbReference type="ChEBI" id="CHEBI:29979"/>
        <dbReference type="ChEBI" id="CHEBI:33190"/>
        <dbReference type="ChEBI" id="CHEBI:58354"/>
        <dbReference type="ChEBI" id="CHEBI:143915"/>
        <dbReference type="ChEBI" id="CHEBI:157692"/>
    </reaction>
    <physiologicalReaction direction="left-to-right" evidence="11">
        <dbReference type="Rhea" id="RHEA:65757"/>
    </physiologicalReaction>
</comment>
<evidence type="ECO:0000259" key="13">
    <source>
        <dbReference type="Pfam" id="PF09084"/>
    </source>
</evidence>
<feature type="region of interest" description="Disordered" evidence="12">
    <location>
        <begin position="46"/>
        <end position="69"/>
    </location>
</feature>
<keyword evidence="7" id="KW-0663">Pyridoxal phosphate</keyword>
<keyword evidence="6" id="KW-0479">Metal-binding</keyword>
<dbReference type="PANTHER" id="PTHR31528:SF1">
    <property type="entry name" value="4-AMINO-5-HYDROXYMETHYL-2-METHYLPYRIMIDINE PHOSPHATE SYNTHASE THI11-RELATED"/>
    <property type="match status" value="1"/>
</dbReference>
<dbReference type="InterPro" id="IPR027939">
    <property type="entry name" value="NMT1/THI5"/>
</dbReference>
<dbReference type="EMBL" id="PGGS01002020">
    <property type="protein sequence ID" value="PNG99868.1"/>
    <property type="molecule type" value="Genomic_DNA"/>
</dbReference>
<comment type="function">
    <text evidence="1">Responsible for the formation of the pyrimidine heterocycle in the thiamine biosynthesis pathway. Catalyzes the formation of hydroxymethylpyrimidine phosphate (HMP-P) from histidine and pyridoxal phosphate (PLP). The protein uses PLP and the active site histidine to form HMP-P, generating an inactive enzyme. The enzyme can only undergo a single turnover, which suggests it is a suicide enzyme.</text>
</comment>
<comment type="pathway">
    <text evidence="2">Cofactor biosynthesis; thiamine diphosphate biosynthesis.</text>
</comment>
<dbReference type="SUPFAM" id="SSF53850">
    <property type="entry name" value="Periplasmic binding protein-like II"/>
    <property type="match status" value="1"/>
</dbReference>
<accession>A0A2J7ZHX3</accession>
<organism evidence="15 16">
    <name type="scientific">Tetrabaena socialis</name>
    <dbReference type="NCBI Taxonomy" id="47790"/>
    <lineage>
        <taxon>Eukaryota</taxon>
        <taxon>Viridiplantae</taxon>
        <taxon>Chlorophyta</taxon>
        <taxon>core chlorophytes</taxon>
        <taxon>Chlorophyceae</taxon>
        <taxon>CS clade</taxon>
        <taxon>Chlamydomonadales</taxon>
        <taxon>Tetrabaenaceae</taxon>
        <taxon>Tetrabaena</taxon>
    </lineage>
</organism>
<dbReference type="GO" id="GO:0046872">
    <property type="term" value="F:metal ion binding"/>
    <property type="evidence" value="ECO:0007669"/>
    <property type="project" value="UniProtKB-KW"/>
</dbReference>
<dbReference type="InterPro" id="IPR032710">
    <property type="entry name" value="NTF2-like_dom_sf"/>
</dbReference>
<dbReference type="GO" id="GO:0009228">
    <property type="term" value="P:thiamine biosynthetic process"/>
    <property type="evidence" value="ECO:0007669"/>
    <property type="project" value="UniProtKB-KW"/>
</dbReference>
<evidence type="ECO:0000259" key="14">
    <source>
        <dbReference type="Pfam" id="PF12680"/>
    </source>
</evidence>
<evidence type="ECO:0000313" key="16">
    <source>
        <dbReference type="Proteomes" id="UP000236333"/>
    </source>
</evidence>
<comment type="similarity">
    <text evidence="3">Belongs to the NMT1/THI5 family.</text>
</comment>
<evidence type="ECO:0000256" key="10">
    <source>
        <dbReference type="ARBA" id="ARBA00033171"/>
    </source>
</evidence>
<reference evidence="15 16" key="1">
    <citation type="journal article" date="2017" name="Mol. Biol. Evol.">
        <title>The 4-celled Tetrabaena socialis nuclear genome reveals the essential components for genetic control of cell number at the origin of multicellularity in the volvocine lineage.</title>
        <authorList>
            <person name="Featherston J."/>
            <person name="Arakaki Y."/>
            <person name="Hanschen E.R."/>
            <person name="Ferris P.J."/>
            <person name="Michod R.E."/>
            <person name="Olson B.J.S.C."/>
            <person name="Nozaki H."/>
            <person name="Durand P.M."/>
        </authorList>
    </citation>
    <scope>NUCLEOTIDE SEQUENCE [LARGE SCALE GENOMIC DNA]</scope>
    <source>
        <strain evidence="15 16">NIES-571</strain>
    </source>
</reference>
<comment type="caution">
    <text evidence="15">The sequence shown here is derived from an EMBL/GenBank/DDBJ whole genome shotgun (WGS) entry which is preliminary data.</text>
</comment>
<feature type="domain" description="SnoaL-like" evidence="14">
    <location>
        <begin position="76"/>
        <end position="120"/>
    </location>
</feature>
<sequence>MTTVRVALDWSPNTNHIGLYLAKAKGWYADAGLAVEIVSPHEDAYKASSSSTSSTASTSAPAPTAPSRTSGKDVIVRYYNAYNAGDLETISSLLAPDVSYHDMIYEEPFVGREAVVAFLRK</sequence>
<feature type="non-terminal residue" evidence="15">
    <location>
        <position position="121"/>
    </location>
</feature>
<dbReference type="InterPro" id="IPR015168">
    <property type="entry name" value="SsuA/THI5"/>
</dbReference>
<keyword evidence="5" id="KW-0808">Transferase</keyword>
<evidence type="ECO:0000256" key="7">
    <source>
        <dbReference type="ARBA" id="ARBA00022898"/>
    </source>
</evidence>
<evidence type="ECO:0000313" key="15">
    <source>
        <dbReference type="EMBL" id="PNG99868.1"/>
    </source>
</evidence>
<feature type="compositionally biased region" description="Low complexity" evidence="12">
    <location>
        <begin position="47"/>
        <end position="69"/>
    </location>
</feature>
<dbReference type="SUPFAM" id="SSF54427">
    <property type="entry name" value="NTF2-like"/>
    <property type="match status" value="1"/>
</dbReference>
<dbReference type="Pfam" id="PF09084">
    <property type="entry name" value="NMT1"/>
    <property type="match status" value="1"/>
</dbReference>
<dbReference type="InterPro" id="IPR037401">
    <property type="entry name" value="SnoaL-like"/>
</dbReference>
<evidence type="ECO:0000256" key="8">
    <source>
        <dbReference type="ARBA" id="ARBA00022977"/>
    </source>
</evidence>
<feature type="domain" description="SsuA/THI5-like" evidence="13">
    <location>
        <begin position="13"/>
        <end position="59"/>
    </location>
</feature>
<evidence type="ECO:0000256" key="9">
    <source>
        <dbReference type="ARBA" id="ARBA00023004"/>
    </source>
</evidence>
<evidence type="ECO:0000256" key="6">
    <source>
        <dbReference type="ARBA" id="ARBA00022723"/>
    </source>
</evidence>
<dbReference type="Proteomes" id="UP000236333">
    <property type="component" value="Unassembled WGS sequence"/>
</dbReference>
<dbReference type="GO" id="GO:0016740">
    <property type="term" value="F:transferase activity"/>
    <property type="evidence" value="ECO:0007669"/>
    <property type="project" value="UniProtKB-KW"/>
</dbReference>
<protein>
    <recommendedName>
        <fullName evidence="10">Thiamine pyrimidine synthase</fullName>
    </recommendedName>
</protein>
<dbReference type="PANTHER" id="PTHR31528">
    <property type="entry name" value="4-AMINO-5-HYDROXYMETHYL-2-METHYLPYRIMIDINE PHOSPHATE SYNTHASE THI11-RELATED"/>
    <property type="match status" value="1"/>
</dbReference>
<evidence type="ECO:0000256" key="4">
    <source>
        <dbReference type="ARBA" id="ARBA00011738"/>
    </source>
</evidence>
<dbReference type="OrthoDB" id="201750at2759"/>
<dbReference type="Gene3D" id="3.10.450.50">
    <property type="match status" value="1"/>
</dbReference>
<keyword evidence="8" id="KW-0784">Thiamine biosynthesis</keyword>
<evidence type="ECO:0000256" key="12">
    <source>
        <dbReference type="SAM" id="MobiDB-lite"/>
    </source>
</evidence>
<comment type="subunit">
    <text evidence="4">Homodimer.</text>
</comment>
<keyword evidence="16" id="KW-1185">Reference proteome</keyword>
<evidence type="ECO:0000256" key="3">
    <source>
        <dbReference type="ARBA" id="ARBA00009406"/>
    </source>
</evidence>
<evidence type="ECO:0000256" key="1">
    <source>
        <dbReference type="ARBA" id="ARBA00003469"/>
    </source>
</evidence>
<evidence type="ECO:0000256" key="11">
    <source>
        <dbReference type="ARBA" id="ARBA00048179"/>
    </source>
</evidence>